<feature type="region of interest" description="Disordered" evidence="1">
    <location>
        <begin position="338"/>
        <end position="360"/>
    </location>
</feature>
<protein>
    <submittedName>
        <fullName evidence="2">Uncharacterized protein</fullName>
    </submittedName>
</protein>
<dbReference type="OrthoDB" id="5471817at2"/>
<dbReference type="AlphaFoldDB" id="C7LWG2"/>
<gene>
    <name evidence="2" type="ordered locus">Dbac_0530</name>
</gene>
<evidence type="ECO:0000256" key="1">
    <source>
        <dbReference type="SAM" id="MobiDB-lite"/>
    </source>
</evidence>
<keyword evidence="3" id="KW-1185">Reference proteome</keyword>
<dbReference type="EMBL" id="CP001629">
    <property type="protein sequence ID" value="ACU88654.1"/>
    <property type="molecule type" value="Genomic_DNA"/>
</dbReference>
<reference evidence="2 3" key="1">
    <citation type="journal article" date="2009" name="Stand. Genomic Sci.">
        <title>Complete genome sequence of Desulfomicrobium baculatum type strain (X).</title>
        <authorList>
            <person name="Copeland A."/>
            <person name="Spring S."/>
            <person name="Goker M."/>
            <person name="Schneider S."/>
            <person name="Lapidus A."/>
            <person name="Del Rio T.G."/>
            <person name="Tice H."/>
            <person name="Cheng J.F."/>
            <person name="Chen F."/>
            <person name="Nolan M."/>
            <person name="Bruce D."/>
            <person name="Goodwin L."/>
            <person name="Pitluck S."/>
            <person name="Ivanova N."/>
            <person name="Mavrommatis K."/>
            <person name="Ovchinnikova G."/>
            <person name="Pati A."/>
            <person name="Chen A."/>
            <person name="Palaniappan K."/>
            <person name="Land M."/>
            <person name="Hauser L."/>
            <person name="Chang Y.J."/>
            <person name="Jeffries C.C."/>
            <person name="Meincke L."/>
            <person name="Sims D."/>
            <person name="Brettin T."/>
            <person name="Detter J.C."/>
            <person name="Han C."/>
            <person name="Chain P."/>
            <person name="Bristow J."/>
            <person name="Eisen J.A."/>
            <person name="Markowitz V."/>
            <person name="Hugenholtz P."/>
            <person name="Kyrpides N.C."/>
            <person name="Klenk H.P."/>
            <person name="Lucas S."/>
        </authorList>
    </citation>
    <scope>NUCLEOTIDE SEQUENCE [LARGE SCALE GENOMIC DNA]</scope>
    <source>
        <strain evidence="3">DSM 4028 / VKM B-1378 / X</strain>
    </source>
</reference>
<dbReference type="HOGENOM" id="CLU_053312_0_0_7"/>
<dbReference type="eggNOG" id="ENOG50346K2">
    <property type="taxonomic scope" value="Bacteria"/>
</dbReference>
<dbReference type="RefSeq" id="WP_012805737.1">
    <property type="nucleotide sequence ID" value="NC_013173.1"/>
</dbReference>
<name>C7LWG2_DESBD</name>
<sequence length="360" mass="39390">MKRILAIAFILALAGGYWFMQNRDRFFPKPVATEVAPQRWQVGTGQPAPAIPSLPNATMPENGTNATAGNATAEGNGTRPAFPADDIVRHDFVEDLSGYLVDRYLPGGTKKNPGSEGRFDLNVKSVNIRYGVDFNGLNVDPADTLGARKVVFSHVLKEPVLDFLHAAYTPLFLDSLERALQSTTYLLPSGQMSVVSEAQRKEMLTLLAARLKTIGKTVSSLARTDSIRLLVTKYLEDMESVSQAHLAFWNLHGQEASISAKNEASARIKTTIQTREISRQRLLQAIVSASNPQGMDASELIYLAQWVYRRSLEDPSGLGSLAKAGELLVRTAEAVHERSLEPQPEVEQVITDNGTLSEGQ</sequence>
<dbReference type="STRING" id="525897.Dbac_0530"/>
<dbReference type="Proteomes" id="UP000002216">
    <property type="component" value="Chromosome"/>
</dbReference>
<accession>C7LWG2</accession>
<evidence type="ECO:0000313" key="3">
    <source>
        <dbReference type="Proteomes" id="UP000002216"/>
    </source>
</evidence>
<feature type="compositionally biased region" description="Polar residues" evidence="1">
    <location>
        <begin position="350"/>
        <end position="360"/>
    </location>
</feature>
<proteinExistence type="predicted"/>
<dbReference type="KEGG" id="dba:Dbac_0530"/>
<organism evidence="2 3">
    <name type="scientific">Desulfomicrobium baculatum (strain DSM 4028 / VKM B-1378 / X)</name>
    <name type="common">Desulfovibrio baculatus</name>
    <dbReference type="NCBI Taxonomy" id="525897"/>
    <lineage>
        <taxon>Bacteria</taxon>
        <taxon>Pseudomonadati</taxon>
        <taxon>Thermodesulfobacteriota</taxon>
        <taxon>Desulfovibrionia</taxon>
        <taxon>Desulfovibrionales</taxon>
        <taxon>Desulfomicrobiaceae</taxon>
        <taxon>Desulfomicrobium</taxon>
    </lineage>
</organism>
<evidence type="ECO:0000313" key="2">
    <source>
        <dbReference type="EMBL" id="ACU88654.1"/>
    </source>
</evidence>